<dbReference type="OrthoDB" id="5583277at2759"/>
<feature type="domain" description="Vacuolar sorting protein Vps3844 C-terminal" evidence="2">
    <location>
        <begin position="145"/>
        <end position="221"/>
    </location>
</feature>
<feature type="transmembrane region" description="Helical" evidence="1">
    <location>
        <begin position="199"/>
        <end position="223"/>
    </location>
</feature>
<keyword evidence="4" id="KW-1185">Reference proteome</keyword>
<dbReference type="GO" id="GO:0005783">
    <property type="term" value="C:endoplasmic reticulum"/>
    <property type="evidence" value="ECO:0007669"/>
    <property type="project" value="TreeGrafter"/>
</dbReference>
<sequence length="241" mass="25140">MHSATVSLSTGARDAGFSGRLVAAINDALTGAGGLPLLEQEILAAKALVRFVLESGIQADKLADSVLLVFDGLRDVAHEASDRSGDLGRQAAATLGAAIQDLVATSAAGDSTLFTMMSLPFRNMPLSLRVRSEETIPRHVAPYTCFDTEATCLASTNNCSGLAGCHIHKKDATRECWRCNCGPSHSGDSCEFVDVTVSFALVATVVGITVVALVAIIVTMLGMDSGDDSIIHRTASHAKHA</sequence>
<dbReference type="AlphaFoldDB" id="A0A058Z0N2"/>
<evidence type="ECO:0000313" key="4">
    <source>
        <dbReference type="Proteomes" id="UP000030693"/>
    </source>
</evidence>
<keyword evidence="1" id="KW-0812">Transmembrane</keyword>
<evidence type="ECO:0000259" key="2">
    <source>
        <dbReference type="Pfam" id="PF12955"/>
    </source>
</evidence>
<keyword evidence="1" id="KW-1133">Transmembrane helix</keyword>
<protein>
    <recommendedName>
        <fullName evidence="2">Vacuolar sorting protein Vps3844 C-terminal domain-containing protein</fullName>
    </recommendedName>
</protein>
<gene>
    <name evidence="3" type="ORF">H696_05561</name>
</gene>
<accession>A0A058Z0N2</accession>
<dbReference type="EMBL" id="KB932212">
    <property type="protein sequence ID" value="KCV67829.1"/>
    <property type="molecule type" value="Genomic_DNA"/>
</dbReference>
<dbReference type="PANTHER" id="PTHR36853">
    <property type="entry name" value="EXPRESSED PROTEIN"/>
    <property type="match status" value="1"/>
</dbReference>
<dbReference type="Pfam" id="PF12955">
    <property type="entry name" value="Vps3844_C"/>
    <property type="match status" value="1"/>
</dbReference>
<dbReference type="InterPro" id="IPR024382">
    <property type="entry name" value="Vps3844_C"/>
</dbReference>
<dbReference type="PANTHER" id="PTHR36853:SF1">
    <property type="entry name" value="DUF3844 DOMAIN-CONTAINING PROTEIN"/>
    <property type="match status" value="1"/>
</dbReference>
<organism evidence="3">
    <name type="scientific">Fonticula alba</name>
    <name type="common">Slime mold</name>
    <dbReference type="NCBI Taxonomy" id="691883"/>
    <lineage>
        <taxon>Eukaryota</taxon>
        <taxon>Rotosphaerida</taxon>
        <taxon>Fonticulaceae</taxon>
        <taxon>Fonticula</taxon>
    </lineage>
</organism>
<dbReference type="InterPro" id="IPR053065">
    <property type="entry name" value="Archenteron_Induction-Rel"/>
</dbReference>
<proteinExistence type="predicted"/>
<name>A0A058Z0N2_FONAL</name>
<reference evidence="3" key="1">
    <citation type="submission" date="2013-04" db="EMBL/GenBank/DDBJ databases">
        <title>The Genome Sequence of Fonticula alba ATCC 38817.</title>
        <authorList>
            <consortium name="The Broad Institute Genomics Platform"/>
            <person name="Russ C."/>
            <person name="Cuomo C."/>
            <person name="Burger G."/>
            <person name="Gray M.W."/>
            <person name="Holland P.W.H."/>
            <person name="King N."/>
            <person name="Lang F.B.F."/>
            <person name="Roger A.J."/>
            <person name="Ruiz-Trillo I."/>
            <person name="Brown M."/>
            <person name="Walker B."/>
            <person name="Young S."/>
            <person name="Zeng Q."/>
            <person name="Gargeya S."/>
            <person name="Fitzgerald M."/>
            <person name="Haas B."/>
            <person name="Abouelleil A."/>
            <person name="Allen A.W."/>
            <person name="Alvarado L."/>
            <person name="Arachchi H.M."/>
            <person name="Berlin A.M."/>
            <person name="Chapman S.B."/>
            <person name="Gainer-Dewar J."/>
            <person name="Goldberg J."/>
            <person name="Griggs A."/>
            <person name="Gujja S."/>
            <person name="Hansen M."/>
            <person name="Howarth C."/>
            <person name="Imamovic A."/>
            <person name="Ireland A."/>
            <person name="Larimer J."/>
            <person name="McCowan C."/>
            <person name="Murphy C."/>
            <person name="Pearson M."/>
            <person name="Poon T.W."/>
            <person name="Priest M."/>
            <person name="Roberts A."/>
            <person name="Saif S."/>
            <person name="Shea T."/>
            <person name="Sisk P."/>
            <person name="Sykes S."/>
            <person name="Wortman J."/>
            <person name="Nusbaum C."/>
            <person name="Birren B."/>
        </authorList>
    </citation>
    <scope>NUCLEOTIDE SEQUENCE [LARGE SCALE GENOMIC DNA]</scope>
    <source>
        <strain evidence="3">ATCC 38817</strain>
    </source>
</reference>
<keyword evidence="1" id="KW-0472">Membrane</keyword>
<dbReference type="RefSeq" id="XP_009497649.1">
    <property type="nucleotide sequence ID" value="XM_009499374.1"/>
</dbReference>
<evidence type="ECO:0000256" key="1">
    <source>
        <dbReference type="SAM" id="Phobius"/>
    </source>
</evidence>
<evidence type="ECO:0000313" key="3">
    <source>
        <dbReference type="EMBL" id="KCV67829.1"/>
    </source>
</evidence>
<dbReference type="GeneID" id="20530286"/>
<dbReference type="Proteomes" id="UP000030693">
    <property type="component" value="Unassembled WGS sequence"/>
</dbReference>